<comment type="caution">
    <text evidence="8">Lacks conserved residue(s) required for the propagation of feature annotation.</text>
</comment>
<comment type="similarity">
    <text evidence="2">Belongs to the peptidase C26 family.</text>
</comment>
<evidence type="ECO:0000313" key="11">
    <source>
        <dbReference type="Proteomes" id="UP001566132"/>
    </source>
</evidence>
<evidence type="ECO:0000256" key="2">
    <source>
        <dbReference type="ARBA" id="ARBA00011083"/>
    </source>
</evidence>
<keyword evidence="5 9" id="KW-0732">Signal</keyword>
<gene>
    <name evidence="10" type="ORF">ABEB36_001277</name>
</gene>
<evidence type="ECO:0000256" key="3">
    <source>
        <dbReference type="ARBA" id="ARBA00012886"/>
    </source>
</evidence>
<feature type="active site" description="Nucleophile" evidence="7">
    <location>
        <position position="131"/>
    </location>
</feature>
<name>A0ABD1FFW4_HYPHA</name>
<evidence type="ECO:0000256" key="8">
    <source>
        <dbReference type="PROSITE-ProRule" id="PRU00607"/>
    </source>
</evidence>
<evidence type="ECO:0000256" key="6">
    <source>
        <dbReference type="ARBA" id="ARBA00022801"/>
    </source>
</evidence>
<dbReference type="InterPro" id="IPR015527">
    <property type="entry name" value="Pept_C26_g-glut_hydrolase"/>
</dbReference>
<organism evidence="10 11">
    <name type="scientific">Hypothenemus hampei</name>
    <name type="common">Coffee berry borer</name>
    <dbReference type="NCBI Taxonomy" id="57062"/>
    <lineage>
        <taxon>Eukaryota</taxon>
        <taxon>Metazoa</taxon>
        <taxon>Ecdysozoa</taxon>
        <taxon>Arthropoda</taxon>
        <taxon>Hexapoda</taxon>
        <taxon>Insecta</taxon>
        <taxon>Pterygota</taxon>
        <taxon>Neoptera</taxon>
        <taxon>Endopterygota</taxon>
        <taxon>Coleoptera</taxon>
        <taxon>Polyphaga</taxon>
        <taxon>Cucujiformia</taxon>
        <taxon>Curculionidae</taxon>
        <taxon>Scolytinae</taxon>
        <taxon>Hypothenemus</taxon>
    </lineage>
</organism>
<evidence type="ECO:0000256" key="7">
    <source>
        <dbReference type="PIRSR" id="PIRSR615527-1"/>
    </source>
</evidence>
<evidence type="ECO:0000256" key="4">
    <source>
        <dbReference type="ARBA" id="ARBA00022525"/>
    </source>
</evidence>
<proteinExistence type="inferred from homology"/>
<dbReference type="EMBL" id="JBDJPC010000001">
    <property type="protein sequence ID" value="KAL1517523.1"/>
    <property type="molecule type" value="Genomic_DNA"/>
</dbReference>
<comment type="caution">
    <text evidence="10">The sequence shown here is derived from an EMBL/GenBank/DDBJ whole genome shotgun (WGS) entry which is preliminary data.</text>
</comment>
<dbReference type="PROSITE" id="PS51275">
    <property type="entry name" value="PEPTIDASE_C26_GGH"/>
    <property type="match status" value="1"/>
</dbReference>
<evidence type="ECO:0000313" key="10">
    <source>
        <dbReference type="EMBL" id="KAL1517523.1"/>
    </source>
</evidence>
<sequence length="251" mass="28405">MKLIKCVLIFVVFYLVVQATQETNNRPIIGVLSQETYIINSYFPNETYDSFIAASYVKYLESAGARVLPIWIGQDEDYYRRVVQYTNGLLFPGGGTYFNETGGYGEAATKLYQVALEYNDKGVYYPVWGTCLGLQVLMYAALKGVKDIRVNCELVNVATPVNINDNSTGRIFLQAPSDLLDVLERENVTYNLHRYCITRDGLNQNNLQDSWKILATNQDVNGLEFVSVIEHQNYPFYVICRSSVSSGEKSI</sequence>
<comment type="subcellular location">
    <subcellularLocation>
        <location evidence="1">Secreted</location>
        <location evidence="1">Extracellular space</location>
    </subcellularLocation>
</comment>
<keyword evidence="4" id="KW-0964">Secreted</keyword>
<dbReference type="GO" id="GO:0034722">
    <property type="term" value="F:gamma-glutamyl-peptidase activity"/>
    <property type="evidence" value="ECO:0007669"/>
    <property type="project" value="UniProtKB-EC"/>
</dbReference>
<keyword evidence="6" id="KW-0378">Hydrolase</keyword>
<dbReference type="EC" id="3.4.19.9" evidence="3"/>
<dbReference type="Gene3D" id="3.40.50.880">
    <property type="match status" value="1"/>
</dbReference>
<accession>A0ABD1FFW4</accession>
<protein>
    <recommendedName>
        <fullName evidence="3">folate gamma-glutamyl hydrolase</fullName>
        <ecNumber evidence="3">3.4.19.9</ecNumber>
    </recommendedName>
</protein>
<dbReference type="AlphaFoldDB" id="A0ABD1FFW4"/>
<dbReference type="Pfam" id="PF07722">
    <property type="entry name" value="Peptidase_C26"/>
    <property type="match status" value="1"/>
</dbReference>
<feature type="chain" id="PRO_5044880644" description="folate gamma-glutamyl hydrolase" evidence="9">
    <location>
        <begin position="20"/>
        <end position="251"/>
    </location>
</feature>
<dbReference type="InterPro" id="IPR011697">
    <property type="entry name" value="Peptidase_C26"/>
</dbReference>
<evidence type="ECO:0000256" key="1">
    <source>
        <dbReference type="ARBA" id="ARBA00004239"/>
    </source>
</evidence>
<dbReference type="PANTHER" id="PTHR11315">
    <property type="entry name" value="PROTEASE FAMILY C26 GAMMA-GLUTAMYL HYDROLASE"/>
    <property type="match status" value="1"/>
</dbReference>
<dbReference type="GO" id="GO:0005576">
    <property type="term" value="C:extracellular region"/>
    <property type="evidence" value="ECO:0007669"/>
    <property type="project" value="UniProtKB-SubCell"/>
</dbReference>
<evidence type="ECO:0000256" key="9">
    <source>
        <dbReference type="SAM" id="SignalP"/>
    </source>
</evidence>
<dbReference type="Proteomes" id="UP001566132">
    <property type="component" value="Unassembled WGS sequence"/>
</dbReference>
<keyword evidence="11" id="KW-1185">Reference proteome</keyword>
<reference evidence="10 11" key="1">
    <citation type="submission" date="2024-05" db="EMBL/GenBank/DDBJ databases">
        <title>Genetic variation in Jamaican populations of the coffee berry borer (Hypothenemus hampei).</title>
        <authorList>
            <person name="Errbii M."/>
            <person name="Myrie A."/>
        </authorList>
    </citation>
    <scope>NUCLEOTIDE SEQUENCE [LARGE SCALE GENOMIC DNA]</scope>
    <source>
        <strain evidence="10">JA-Hopewell-2020-01-JO</strain>
        <tissue evidence="10">Whole body</tissue>
    </source>
</reference>
<dbReference type="PANTHER" id="PTHR11315:SF0">
    <property type="entry name" value="FOLATE GAMMA-GLUTAMYL HYDROLASE"/>
    <property type="match status" value="1"/>
</dbReference>
<dbReference type="SUPFAM" id="SSF52317">
    <property type="entry name" value="Class I glutamine amidotransferase-like"/>
    <property type="match status" value="1"/>
</dbReference>
<feature type="signal peptide" evidence="9">
    <location>
        <begin position="1"/>
        <end position="19"/>
    </location>
</feature>
<dbReference type="InterPro" id="IPR029062">
    <property type="entry name" value="Class_I_gatase-like"/>
</dbReference>
<dbReference type="PROSITE" id="PS51273">
    <property type="entry name" value="GATASE_TYPE_1"/>
    <property type="match status" value="1"/>
</dbReference>
<evidence type="ECO:0000256" key="5">
    <source>
        <dbReference type="ARBA" id="ARBA00022729"/>
    </source>
</evidence>